<keyword evidence="1" id="KW-0808">Transferase</keyword>
<protein>
    <submittedName>
        <fullName evidence="1">Class I SAM-dependent methyltransferase</fullName>
    </submittedName>
</protein>
<dbReference type="GO" id="GO:0008168">
    <property type="term" value="F:methyltransferase activity"/>
    <property type="evidence" value="ECO:0007669"/>
    <property type="project" value="UniProtKB-KW"/>
</dbReference>
<proteinExistence type="predicted"/>
<reference evidence="2" key="1">
    <citation type="submission" date="2018-05" db="EMBL/GenBank/DDBJ databases">
        <authorList>
            <person name="Li X."/>
        </authorList>
    </citation>
    <scope>NUCLEOTIDE SEQUENCE [LARGE SCALE GENOMIC DNA]</scope>
    <source>
        <strain evidence="2">LX32</strain>
    </source>
</reference>
<sequence length="211" mass="23664">MLGDIALSAEYEFTTDWFSRFAPVWSALLKQFPPSRILEIGSYEGRSACFIIDQCAAERAIELYCVDTWAGGVEHEREAMSAVEARFDANVRKACEAAAHPVTVRKQKALSHEALARHLAEGRSEAFDLIYIDGSHQAPDVLTDAVLAFRLLKVGGIVIFDDYLWSMEPRGQQDFYNMPKPAVDAFVNIFQRKLQVLGAPLYQLYARKVSA</sequence>
<accession>A0A328AEY6</accession>
<evidence type="ECO:0000313" key="2">
    <source>
        <dbReference type="Proteomes" id="UP000249254"/>
    </source>
</evidence>
<gene>
    <name evidence="1" type="ORF">DJ017_00280</name>
</gene>
<dbReference type="SUPFAM" id="SSF53335">
    <property type="entry name" value="S-adenosyl-L-methionine-dependent methyltransferases"/>
    <property type="match status" value="1"/>
</dbReference>
<dbReference type="CDD" id="cd02440">
    <property type="entry name" value="AdoMet_MTases"/>
    <property type="match status" value="1"/>
</dbReference>
<comment type="caution">
    <text evidence="1">The sequence shown here is derived from an EMBL/GenBank/DDBJ whole genome shotgun (WGS) entry which is preliminary data.</text>
</comment>
<dbReference type="AlphaFoldDB" id="A0A328AEY6"/>
<keyword evidence="1" id="KW-0489">Methyltransferase</keyword>
<dbReference type="Proteomes" id="UP000249254">
    <property type="component" value="Unassembled WGS sequence"/>
</dbReference>
<dbReference type="EMBL" id="QFYQ01000001">
    <property type="protein sequence ID" value="RAK53077.1"/>
    <property type="molecule type" value="Genomic_DNA"/>
</dbReference>
<organism evidence="1 2">
    <name type="scientific">Phenylobacterium soli</name>
    <dbReference type="NCBI Taxonomy" id="2170551"/>
    <lineage>
        <taxon>Bacteria</taxon>
        <taxon>Pseudomonadati</taxon>
        <taxon>Pseudomonadota</taxon>
        <taxon>Alphaproteobacteria</taxon>
        <taxon>Caulobacterales</taxon>
        <taxon>Caulobacteraceae</taxon>
        <taxon>Phenylobacterium</taxon>
    </lineage>
</organism>
<dbReference type="Pfam" id="PF13578">
    <property type="entry name" value="Methyltransf_24"/>
    <property type="match status" value="1"/>
</dbReference>
<dbReference type="OrthoDB" id="174925at2"/>
<dbReference type="InterPro" id="IPR029063">
    <property type="entry name" value="SAM-dependent_MTases_sf"/>
</dbReference>
<dbReference type="Gene3D" id="3.40.50.150">
    <property type="entry name" value="Vaccinia Virus protein VP39"/>
    <property type="match status" value="1"/>
</dbReference>
<dbReference type="GO" id="GO:0032259">
    <property type="term" value="P:methylation"/>
    <property type="evidence" value="ECO:0007669"/>
    <property type="project" value="UniProtKB-KW"/>
</dbReference>
<keyword evidence="2" id="KW-1185">Reference proteome</keyword>
<name>A0A328AEY6_9CAUL</name>
<evidence type="ECO:0000313" key="1">
    <source>
        <dbReference type="EMBL" id="RAK53077.1"/>
    </source>
</evidence>